<feature type="transmembrane region" description="Helical" evidence="1">
    <location>
        <begin position="111"/>
        <end position="129"/>
    </location>
</feature>
<evidence type="ECO:0000313" key="3">
    <source>
        <dbReference type="Proteomes" id="UP000182661"/>
    </source>
</evidence>
<gene>
    <name evidence="2" type="ORF">AX760_15305</name>
</gene>
<organism evidence="2 3">
    <name type="scientific">Pararhizobium antarcticum</name>
    <dbReference type="NCBI Taxonomy" id="1798805"/>
    <lineage>
        <taxon>Bacteria</taxon>
        <taxon>Pseudomonadati</taxon>
        <taxon>Pseudomonadota</taxon>
        <taxon>Alphaproteobacteria</taxon>
        <taxon>Hyphomicrobiales</taxon>
        <taxon>Rhizobiaceae</taxon>
        <taxon>Rhizobium/Agrobacterium group</taxon>
        <taxon>Pararhizobium</taxon>
    </lineage>
</organism>
<feature type="transmembrane region" description="Helical" evidence="1">
    <location>
        <begin position="45"/>
        <end position="65"/>
    </location>
</feature>
<dbReference type="EMBL" id="LSRP01000078">
    <property type="protein sequence ID" value="OJF98046.1"/>
    <property type="molecule type" value="Genomic_DNA"/>
</dbReference>
<name>A0A657LTQ9_9HYPH</name>
<dbReference type="InterPro" id="IPR018687">
    <property type="entry name" value="DUF2177_membr"/>
</dbReference>
<feature type="transmembrane region" description="Helical" evidence="1">
    <location>
        <begin position="5"/>
        <end position="25"/>
    </location>
</feature>
<proteinExistence type="predicted"/>
<reference evidence="2 3" key="1">
    <citation type="submission" date="2016-02" db="EMBL/GenBank/DDBJ databases">
        <title>Genome sequencing of a beta-galactosidase producing bacteria Rhizobium sp. 59.</title>
        <authorList>
            <person name="Wang D."/>
            <person name="Kot W."/>
            <person name="Qin Y."/>
            <person name="Hansen L."/>
            <person name="Naqvi K."/>
            <person name="Rensing C."/>
        </authorList>
    </citation>
    <scope>NUCLEOTIDE SEQUENCE [LARGE SCALE GENOMIC DNA]</scope>
    <source>
        <strain evidence="2 3">59</strain>
    </source>
</reference>
<dbReference type="Proteomes" id="UP000182661">
    <property type="component" value="Unassembled WGS sequence"/>
</dbReference>
<evidence type="ECO:0000313" key="2">
    <source>
        <dbReference type="EMBL" id="OJF98046.1"/>
    </source>
</evidence>
<comment type="caution">
    <text evidence="2">The sequence shown here is derived from an EMBL/GenBank/DDBJ whole genome shotgun (WGS) entry which is preliminary data.</text>
</comment>
<dbReference type="OrthoDB" id="166547at2"/>
<accession>A0A657LTQ9</accession>
<evidence type="ECO:0008006" key="4">
    <source>
        <dbReference type="Google" id="ProtNLM"/>
    </source>
</evidence>
<keyword evidence="3" id="KW-1185">Reference proteome</keyword>
<dbReference type="AlphaFoldDB" id="A0A657LTQ9"/>
<keyword evidence="1" id="KW-0812">Transmembrane</keyword>
<dbReference type="RefSeq" id="WP_071832707.1">
    <property type="nucleotide sequence ID" value="NZ_LSRP01000078.1"/>
</dbReference>
<feature type="transmembrane region" description="Helical" evidence="1">
    <location>
        <begin position="72"/>
        <end position="91"/>
    </location>
</feature>
<keyword evidence="1" id="KW-0472">Membrane</keyword>
<evidence type="ECO:0000256" key="1">
    <source>
        <dbReference type="SAM" id="Phobius"/>
    </source>
</evidence>
<dbReference type="Pfam" id="PF09945">
    <property type="entry name" value="DUF2177"/>
    <property type="match status" value="1"/>
</dbReference>
<sequence>MKTFLIAYAGTFTSLLIADAIWLGLVAKTFYRDQLGDMMLPSPNLTIAALFYVFFAGAVVLLAVLPGLKSGSFTIALVYGAVLGLAAYGTYDITNLATLKGWPLTMSIVDMTWGTFVTAFSASCGYFLARSLAGTAS</sequence>
<keyword evidence="1" id="KW-1133">Transmembrane helix</keyword>
<protein>
    <recommendedName>
        <fullName evidence="4">DUF2177 domain-containing protein</fullName>
    </recommendedName>
</protein>